<evidence type="ECO:0000313" key="1">
    <source>
        <dbReference type="EMBL" id="KUM45960.1"/>
    </source>
</evidence>
<protein>
    <submittedName>
        <fullName evidence="1">Uncharacterized protein</fullName>
    </submittedName>
</protein>
<reference evidence="1" key="1">
    <citation type="journal article" date="2015" name="Genome Biol. Evol.">
        <title>Organellar Genomes of White Spruce (Picea glauca): Assembly and Annotation.</title>
        <authorList>
            <person name="Jackman S.D."/>
            <person name="Warren R.L."/>
            <person name="Gibb E.A."/>
            <person name="Vandervalk B.P."/>
            <person name="Mohamadi H."/>
            <person name="Chu J."/>
            <person name="Raymond A."/>
            <person name="Pleasance S."/>
            <person name="Coope R."/>
            <person name="Wildung M.R."/>
            <person name="Ritland C.E."/>
            <person name="Bousquet J."/>
            <person name="Jones S.J."/>
            <person name="Bohlmann J."/>
            <person name="Birol I."/>
        </authorList>
    </citation>
    <scope>NUCLEOTIDE SEQUENCE [LARGE SCALE GENOMIC DNA]</scope>
    <source>
        <tissue evidence="1">Flushing bud</tissue>
    </source>
</reference>
<comment type="caution">
    <text evidence="1">The sequence shown here is derived from an EMBL/GenBank/DDBJ whole genome shotgun (WGS) entry which is preliminary data.</text>
</comment>
<name>A0A101LV91_PICGL</name>
<keyword evidence="1" id="KW-0496">Mitochondrion</keyword>
<organism evidence="1">
    <name type="scientific">Picea glauca</name>
    <name type="common">White spruce</name>
    <name type="synonym">Pinus glauca</name>
    <dbReference type="NCBI Taxonomy" id="3330"/>
    <lineage>
        <taxon>Eukaryota</taxon>
        <taxon>Viridiplantae</taxon>
        <taxon>Streptophyta</taxon>
        <taxon>Embryophyta</taxon>
        <taxon>Tracheophyta</taxon>
        <taxon>Spermatophyta</taxon>
        <taxon>Pinopsida</taxon>
        <taxon>Pinidae</taxon>
        <taxon>Conifers I</taxon>
        <taxon>Pinales</taxon>
        <taxon>Pinaceae</taxon>
        <taxon>Picea</taxon>
    </lineage>
</organism>
<proteinExistence type="predicted"/>
<sequence>MPLLYHPLDNPMLQIIRVLEVRSARPKGEEESIFFPPAEQERERAKRSKERRERAIVRKAGAVSLLLLFPEGQTLGLMGLYSLIPDL</sequence>
<dbReference type="EMBL" id="LKAM01000014">
    <property type="protein sequence ID" value="KUM45960.1"/>
    <property type="molecule type" value="Genomic_DNA"/>
</dbReference>
<accession>A0A101LV91</accession>
<dbReference type="AlphaFoldDB" id="A0A101LV91"/>
<geneLocation type="mitochondrion" evidence="1"/>
<gene>
    <name evidence="1" type="ORF">ABT39_MTgene2063</name>
</gene>